<proteinExistence type="predicted"/>
<dbReference type="EMBL" id="GBXM01059884">
    <property type="protein sequence ID" value="JAH48693.1"/>
    <property type="molecule type" value="Transcribed_RNA"/>
</dbReference>
<evidence type="ECO:0000313" key="1">
    <source>
        <dbReference type="EMBL" id="JAH48693.1"/>
    </source>
</evidence>
<organism evidence="1">
    <name type="scientific">Anguilla anguilla</name>
    <name type="common">European freshwater eel</name>
    <name type="synonym">Muraena anguilla</name>
    <dbReference type="NCBI Taxonomy" id="7936"/>
    <lineage>
        <taxon>Eukaryota</taxon>
        <taxon>Metazoa</taxon>
        <taxon>Chordata</taxon>
        <taxon>Craniata</taxon>
        <taxon>Vertebrata</taxon>
        <taxon>Euteleostomi</taxon>
        <taxon>Actinopterygii</taxon>
        <taxon>Neopterygii</taxon>
        <taxon>Teleostei</taxon>
        <taxon>Anguilliformes</taxon>
        <taxon>Anguillidae</taxon>
        <taxon>Anguilla</taxon>
    </lineage>
</organism>
<protein>
    <submittedName>
        <fullName evidence="1">Uncharacterized protein</fullName>
    </submittedName>
</protein>
<sequence length="68" mass="7399">MPRRLKLSHSWGTQEANCVSVCMVNKLGRRSSHSVWSDSSFPLCKPGGVQSHPQKGPNVGAGFVLVQH</sequence>
<reference evidence="1" key="1">
    <citation type="submission" date="2014-11" db="EMBL/GenBank/DDBJ databases">
        <authorList>
            <person name="Amaro Gonzalez C."/>
        </authorList>
    </citation>
    <scope>NUCLEOTIDE SEQUENCE</scope>
</reference>
<name>A0A0E9T7F3_ANGAN</name>
<accession>A0A0E9T7F3</accession>
<dbReference type="AlphaFoldDB" id="A0A0E9T7F3"/>
<reference evidence="1" key="2">
    <citation type="journal article" date="2015" name="Fish Shellfish Immunol.">
        <title>Early steps in the European eel (Anguilla anguilla)-Vibrio vulnificus interaction in the gills: Role of the RtxA13 toxin.</title>
        <authorList>
            <person name="Callol A."/>
            <person name="Pajuelo D."/>
            <person name="Ebbesson L."/>
            <person name="Teles M."/>
            <person name="MacKenzie S."/>
            <person name="Amaro C."/>
        </authorList>
    </citation>
    <scope>NUCLEOTIDE SEQUENCE</scope>
</reference>